<keyword evidence="2" id="KW-1185">Reference proteome</keyword>
<reference evidence="1 2" key="1">
    <citation type="journal article" date="2023" name="Sci. Data">
        <title>Genome assembly of the Korean intertidal mud-creeper Batillaria attramentaria.</title>
        <authorList>
            <person name="Patra A.K."/>
            <person name="Ho P.T."/>
            <person name="Jun S."/>
            <person name="Lee S.J."/>
            <person name="Kim Y."/>
            <person name="Won Y.J."/>
        </authorList>
    </citation>
    <scope>NUCLEOTIDE SEQUENCE [LARGE SCALE GENOMIC DNA]</scope>
    <source>
        <strain evidence="1">Wonlab-2016</strain>
    </source>
</reference>
<sequence>MSLRITRIGDVIKIPDNTTHVHVPRPSCRTPSYNLPPTPTTLMASFFRPEVVQFFCGGFVP</sequence>
<name>A0ABD0KES7_9CAEN</name>
<proteinExistence type="predicted"/>
<dbReference type="EMBL" id="JACVVK020000191">
    <property type="protein sequence ID" value="KAK7485659.1"/>
    <property type="molecule type" value="Genomic_DNA"/>
</dbReference>
<protein>
    <submittedName>
        <fullName evidence="1">Uncharacterized protein</fullName>
    </submittedName>
</protein>
<comment type="caution">
    <text evidence="1">The sequence shown here is derived from an EMBL/GenBank/DDBJ whole genome shotgun (WGS) entry which is preliminary data.</text>
</comment>
<dbReference type="AlphaFoldDB" id="A0ABD0KES7"/>
<gene>
    <name evidence="1" type="ORF">BaRGS_00023108</name>
</gene>
<dbReference type="Proteomes" id="UP001519460">
    <property type="component" value="Unassembled WGS sequence"/>
</dbReference>
<evidence type="ECO:0000313" key="1">
    <source>
        <dbReference type="EMBL" id="KAK7485659.1"/>
    </source>
</evidence>
<accession>A0ABD0KES7</accession>
<organism evidence="1 2">
    <name type="scientific">Batillaria attramentaria</name>
    <dbReference type="NCBI Taxonomy" id="370345"/>
    <lineage>
        <taxon>Eukaryota</taxon>
        <taxon>Metazoa</taxon>
        <taxon>Spiralia</taxon>
        <taxon>Lophotrochozoa</taxon>
        <taxon>Mollusca</taxon>
        <taxon>Gastropoda</taxon>
        <taxon>Caenogastropoda</taxon>
        <taxon>Sorbeoconcha</taxon>
        <taxon>Cerithioidea</taxon>
        <taxon>Batillariidae</taxon>
        <taxon>Batillaria</taxon>
    </lineage>
</organism>
<feature type="non-terminal residue" evidence="1">
    <location>
        <position position="61"/>
    </location>
</feature>
<evidence type="ECO:0000313" key="2">
    <source>
        <dbReference type="Proteomes" id="UP001519460"/>
    </source>
</evidence>